<protein>
    <recommendedName>
        <fullName evidence="2">DUF547 domain-containing protein</fullName>
    </recommendedName>
</protein>
<sequence precursor="true">MLPKLVYLLFCCLSCSLGSDSCFAGRNVYLGTATARNAVSMNDVDHSTWDRLLQSHVSESGNVDYKKWHGSAKDVKDLDRYLNQLSAASQKLPASKQSKLAFWINAYNAVTVKGILREYPTTSIRNHTAKLFGYNIWDDLQLYVGGTAFSLNQMEHEILRKMNEPRIHFAIVCASKSCPRLLSRAFVASEVEEQLDSNAKHFFAQPANFQLTGNTVTLSSILKWFGEDFGSNQSAVMRRITPWLPAEAASSIDAARVKLNYAEYDWSLNGS</sequence>
<dbReference type="EMBL" id="VRLW01000001">
    <property type="protein sequence ID" value="KAA1259876.1"/>
    <property type="molecule type" value="Genomic_DNA"/>
</dbReference>
<evidence type="ECO:0000313" key="3">
    <source>
        <dbReference type="EMBL" id="KAA1259876.1"/>
    </source>
</evidence>
<dbReference type="Pfam" id="PF04784">
    <property type="entry name" value="DUF547"/>
    <property type="match status" value="1"/>
</dbReference>
<evidence type="ECO:0000256" key="1">
    <source>
        <dbReference type="SAM" id="SignalP"/>
    </source>
</evidence>
<evidence type="ECO:0000259" key="2">
    <source>
        <dbReference type="Pfam" id="PF04784"/>
    </source>
</evidence>
<evidence type="ECO:0000313" key="4">
    <source>
        <dbReference type="Proteomes" id="UP000322699"/>
    </source>
</evidence>
<feature type="signal peptide" evidence="1">
    <location>
        <begin position="1"/>
        <end position="24"/>
    </location>
</feature>
<dbReference type="PANTHER" id="PTHR46361">
    <property type="entry name" value="ELECTRON CARRIER/ PROTEIN DISULFIDE OXIDOREDUCTASE"/>
    <property type="match status" value="1"/>
</dbReference>
<dbReference type="InterPro" id="IPR006869">
    <property type="entry name" value="DUF547"/>
</dbReference>
<gene>
    <name evidence="3" type="ORF">LF1_24130</name>
</gene>
<dbReference type="AlphaFoldDB" id="A0A5B1CH43"/>
<comment type="caution">
    <text evidence="3">The sequence shown here is derived from an EMBL/GenBank/DDBJ whole genome shotgun (WGS) entry which is preliminary data.</text>
</comment>
<dbReference type="OrthoDB" id="526867at2"/>
<dbReference type="PANTHER" id="PTHR46361:SF3">
    <property type="entry name" value="ELECTRON CARRIER_ PROTEIN DISULFIDE OXIDOREDUCTASE"/>
    <property type="match status" value="1"/>
</dbReference>
<keyword evidence="4" id="KW-1185">Reference proteome</keyword>
<feature type="domain" description="DUF547" evidence="2">
    <location>
        <begin position="95"/>
        <end position="202"/>
    </location>
</feature>
<name>A0A5B1CH43_9BACT</name>
<organism evidence="3 4">
    <name type="scientific">Rubripirellula obstinata</name>
    <dbReference type="NCBI Taxonomy" id="406547"/>
    <lineage>
        <taxon>Bacteria</taxon>
        <taxon>Pseudomonadati</taxon>
        <taxon>Planctomycetota</taxon>
        <taxon>Planctomycetia</taxon>
        <taxon>Pirellulales</taxon>
        <taxon>Pirellulaceae</taxon>
        <taxon>Rubripirellula</taxon>
    </lineage>
</organism>
<proteinExistence type="predicted"/>
<feature type="chain" id="PRO_5022955222" description="DUF547 domain-containing protein" evidence="1">
    <location>
        <begin position="25"/>
        <end position="271"/>
    </location>
</feature>
<keyword evidence="1" id="KW-0732">Signal</keyword>
<accession>A0A5B1CH43</accession>
<dbReference type="Proteomes" id="UP000322699">
    <property type="component" value="Unassembled WGS sequence"/>
</dbReference>
<reference evidence="3 4" key="1">
    <citation type="submission" date="2019-08" db="EMBL/GenBank/DDBJ databases">
        <title>Deep-cultivation of Planctomycetes and their phenomic and genomic characterization uncovers novel biology.</title>
        <authorList>
            <person name="Wiegand S."/>
            <person name="Jogler M."/>
            <person name="Boedeker C."/>
            <person name="Pinto D."/>
            <person name="Vollmers J."/>
            <person name="Rivas-Marin E."/>
            <person name="Kohn T."/>
            <person name="Peeters S.H."/>
            <person name="Heuer A."/>
            <person name="Rast P."/>
            <person name="Oberbeckmann S."/>
            <person name="Bunk B."/>
            <person name="Jeske O."/>
            <person name="Meyerdierks A."/>
            <person name="Storesund J.E."/>
            <person name="Kallscheuer N."/>
            <person name="Luecker S."/>
            <person name="Lage O.M."/>
            <person name="Pohl T."/>
            <person name="Merkel B.J."/>
            <person name="Hornburger P."/>
            <person name="Mueller R.-W."/>
            <person name="Bruemmer F."/>
            <person name="Labrenz M."/>
            <person name="Spormann A.M."/>
            <person name="Op Den Camp H."/>
            <person name="Overmann J."/>
            <person name="Amann R."/>
            <person name="Jetten M.S.M."/>
            <person name="Mascher T."/>
            <person name="Medema M.H."/>
            <person name="Devos D.P."/>
            <person name="Kaster A.-K."/>
            <person name="Ovreas L."/>
            <person name="Rohde M."/>
            <person name="Galperin M.Y."/>
            <person name="Jogler C."/>
        </authorList>
    </citation>
    <scope>NUCLEOTIDE SEQUENCE [LARGE SCALE GENOMIC DNA]</scope>
    <source>
        <strain evidence="3 4">LF1</strain>
    </source>
</reference>